<gene>
    <name evidence="2" type="ORF">WKI299_LOCUS15638</name>
</gene>
<evidence type="ECO:0000313" key="2">
    <source>
        <dbReference type="EMBL" id="CAF2078428.1"/>
    </source>
</evidence>
<dbReference type="PANTHER" id="PTHR13887:SF41">
    <property type="entry name" value="THIOREDOXIN SUPERFAMILY PROTEIN"/>
    <property type="match status" value="1"/>
</dbReference>
<feature type="domain" description="DSBA-like thioredoxin" evidence="1">
    <location>
        <begin position="38"/>
        <end position="240"/>
    </location>
</feature>
<proteinExistence type="predicted"/>
<evidence type="ECO:0000259" key="1">
    <source>
        <dbReference type="Pfam" id="PF01323"/>
    </source>
</evidence>
<dbReference type="PANTHER" id="PTHR13887">
    <property type="entry name" value="GLUTATHIONE S-TRANSFERASE KAPPA"/>
    <property type="match status" value="1"/>
</dbReference>
<dbReference type="Proteomes" id="UP000663856">
    <property type="component" value="Unassembled WGS sequence"/>
</dbReference>
<dbReference type="Gene3D" id="3.40.30.10">
    <property type="entry name" value="Glutaredoxin"/>
    <property type="match status" value="1"/>
</dbReference>
<dbReference type="InterPro" id="IPR001853">
    <property type="entry name" value="DSBA-like_thioredoxin_dom"/>
</dbReference>
<dbReference type="GO" id="GO:0016491">
    <property type="term" value="F:oxidoreductase activity"/>
    <property type="evidence" value="ECO:0007669"/>
    <property type="project" value="InterPro"/>
</dbReference>
<protein>
    <recommendedName>
        <fullName evidence="1">DSBA-like thioredoxin domain-containing protein</fullName>
    </recommendedName>
</protein>
<dbReference type="SUPFAM" id="SSF52833">
    <property type="entry name" value="Thioredoxin-like"/>
    <property type="match status" value="1"/>
</dbReference>
<evidence type="ECO:0000313" key="3">
    <source>
        <dbReference type="Proteomes" id="UP000663856"/>
    </source>
</evidence>
<organism evidence="2 3">
    <name type="scientific">Rotaria magnacalcarata</name>
    <dbReference type="NCBI Taxonomy" id="392030"/>
    <lineage>
        <taxon>Eukaryota</taxon>
        <taxon>Metazoa</taxon>
        <taxon>Spiralia</taxon>
        <taxon>Gnathifera</taxon>
        <taxon>Rotifera</taxon>
        <taxon>Eurotatoria</taxon>
        <taxon>Bdelloidea</taxon>
        <taxon>Philodinida</taxon>
        <taxon>Philodinidae</taxon>
        <taxon>Rotaria</taxon>
    </lineage>
</organism>
<accession>A0A816RYU6</accession>
<name>A0A816RYU6_9BILA</name>
<dbReference type="CDD" id="cd03024">
    <property type="entry name" value="DsbA_FrnE"/>
    <property type="match status" value="1"/>
</dbReference>
<reference evidence="2" key="1">
    <citation type="submission" date="2021-02" db="EMBL/GenBank/DDBJ databases">
        <authorList>
            <person name="Nowell W R."/>
        </authorList>
    </citation>
    <scope>NUCLEOTIDE SEQUENCE</scope>
</reference>
<dbReference type="Pfam" id="PF01323">
    <property type="entry name" value="DSBA"/>
    <property type="match status" value="1"/>
</dbReference>
<sequence length="248" mass="28958">MRKALFGNILVLNLKRKLQVDLMSNSQKTNENKQELRIDIISDNICPWCYIGKRRLEKALSQINTSMINISIIWHPFELDPHLPRNGSLVKLDRYKQKFGEEFVKLRLPAMIETGKQEGIHFSFGGKIGSTFDSHRLLYYVKQQENGEKKQNDLINVLFRYYFEQEQDLSDHQVLINAAEQIGLNSNEIKEFLQSDQYKKEVKEEINQNQRDGISGVPNFRINDRIELSGAQEPKEFIQAFRKVGLNI</sequence>
<dbReference type="AlphaFoldDB" id="A0A816RYU6"/>
<dbReference type="InterPro" id="IPR036249">
    <property type="entry name" value="Thioredoxin-like_sf"/>
</dbReference>
<comment type="caution">
    <text evidence="2">The sequence shown here is derived from an EMBL/GenBank/DDBJ whole genome shotgun (WGS) entry which is preliminary data.</text>
</comment>
<dbReference type="EMBL" id="CAJNRF010006089">
    <property type="protein sequence ID" value="CAF2078428.1"/>
    <property type="molecule type" value="Genomic_DNA"/>
</dbReference>